<evidence type="ECO:0000313" key="2">
    <source>
        <dbReference type="Proteomes" id="UP000251584"/>
    </source>
</evidence>
<reference evidence="1 2" key="1">
    <citation type="submission" date="2018-06" db="EMBL/GenBank/DDBJ databases">
        <authorList>
            <consortium name="Pathogen Informatics"/>
            <person name="Doyle S."/>
        </authorList>
    </citation>
    <scope>NUCLEOTIDE SEQUENCE [LARGE SCALE GENOMIC DNA]</scope>
    <source>
        <strain evidence="1 2">NCTC10786</strain>
    </source>
</reference>
<dbReference type="EMBL" id="UAVY01000008">
    <property type="protein sequence ID" value="SQB39993.1"/>
    <property type="molecule type" value="Genomic_DNA"/>
</dbReference>
<protein>
    <submittedName>
        <fullName evidence="1">Uncharacterized protein</fullName>
    </submittedName>
</protein>
<organism evidence="1 2">
    <name type="scientific">Citrobacter koseri</name>
    <name type="common">Citrobacter diversus</name>
    <dbReference type="NCBI Taxonomy" id="545"/>
    <lineage>
        <taxon>Bacteria</taxon>
        <taxon>Pseudomonadati</taxon>
        <taxon>Pseudomonadota</taxon>
        <taxon>Gammaproteobacteria</taxon>
        <taxon>Enterobacterales</taxon>
        <taxon>Enterobacteriaceae</taxon>
        <taxon>Citrobacter</taxon>
    </lineage>
</organism>
<accession>A0A2X2WQN2</accession>
<dbReference type="AlphaFoldDB" id="A0A2X2WQN2"/>
<name>A0A2X2WQN2_CITKO</name>
<gene>
    <name evidence="1" type="ORF">NCTC10786_05083</name>
</gene>
<evidence type="ECO:0000313" key="1">
    <source>
        <dbReference type="EMBL" id="SQB39993.1"/>
    </source>
</evidence>
<proteinExistence type="predicted"/>
<sequence>MTGLAPISMALSGLLPAQYYARVAAFIAVTNAFSSVSICPGVCDVFLNELNDR</sequence>
<dbReference type="Proteomes" id="UP000251584">
    <property type="component" value="Unassembled WGS sequence"/>
</dbReference>